<name>A0A1X0QN10_RHIZD</name>
<feature type="non-terminal residue" evidence="1">
    <location>
        <position position="68"/>
    </location>
</feature>
<organism evidence="1">
    <name type="scientific">Rhizopus microsporus var. microsporus</name>
    <dbReference type="NCBI Taxonomy" id="86635"/>
    <lineage>
        <taxon>Eukaryota</taxon>
        <taxon>Fungi</taxon>
        <taxon>Fungi incertae sedis</taxon>
        <taxon>Mucoromycota</taxon>
        <taxon>Mucoromycotina</taxon>
        <taxon>Mucoromycetes</taxon>
        <taxon>Mucorales</taxon>
        <taxon>Mucorineae</taxon>
        <taxon>Rhizopodaceae</taxon>
        <taxon>Rhizopus</taxon>
    </lineage>
</organism>
<dbReference type="AlphaFoldDB" id="A0A1X0QN10"/>
<gene>
    <name evidence="1" type="ORF">BCV72DRAFT_169999</name>
</gene>
<proteinExistence type="predicted"/>
<dbReference type="Proteomes" id="UP000242414">
    <property type="component" value="Unassembled WGS sequence"/>
</dbReference>
<dbReference type="EMBL" id="KV922178">
    <property type="protein sequence ID" value="ORE01140.1"/>
    <property type="molecule type" value="Genomic_DNA"/>
</dbReference>
<sequence length="68" mass="7734">GFCFDDHLYAIRPTLSCRLESNIKRISLRHLSWLLLEDLKCTHCSHGRIQVVGINTCIAIDLFLGSGY</sequence>
<feature type="non-terminal residue" evidence="1">
    <location>
        <position position="1"/>
    </location>
</feature>
<reference evidence="1" key="1">
    <citation type="journal article" date="2016" name="Proc. Natl. Acad. Sci. U.S.A.">
        <title>Lipid metabolic changes in an early divergent fungus govern the establishment of a mutualistic symbiosis with endobacteria.</title>
        <authorList>
            <person name="Lastovetsky O.A."/>
            <person name="Gaspar M.L."/>
            <person name="Mondo S.J."/>
            <person name="LaButti K.M."/>
            <person name="Sandor L."/>
            <person name="Grigoriev I.V."/>
            <person name="Henry S.A."/>
            <person name="Pawlowska T.E."/>
        </authorList>
    </citation>
    <scope>NUCLEOTIDE SEQUENCE [LARGE SCALE GENOMIC DNA]</scope>
    <source>
        <strain evidence="1">ATCC 52814</strain>
    </source>
</reference>
<evidence type="ECO:0000313" key="1">
    <source>
        <dbReference type="EMBL" id="ORE01140.1"/>
    </source>
</evidence>
<accession>A0A1X0QN10</accession>
<protein>
    <submittedName>
        <fullName evidence="1">Uncharacterized protein</fullName>
    </submittedName>
</protein>
<dbReference type="VEuPathDB" id="FungiDB:BCV72DRAFT_169999"/>